<dbReference type="Proteomes" id="UP000532936">
    <property type="component" value="Unassembled WGS sequence"/>
</dbReference>
<comment type="caution">
    <text evidence="2">The sequence shown here is derived from an EMBL/GenBank/DDBJ whole genome shotgun (WGS) entry which is preliminary data.</text>
</comment>
<dbReference type="SUPFAM" id="SSF55961">
    <property type="entry name" value="Bet v1-like"/>
    <property type="match status" value="1"/>
</dbReference>
<dbReference type="GO" id="GO:0051213">
    <property type="term" value="F:dioxygenase activity"/>
    <property type="evidence" value="ECO:0007669"/>
    <property type="project" value="UniProtKB-KW"/>
</dbReference>
<keyword evidence="2" id="KW-0223">Dioxygenase</keyword>
<dbReference type="AlphaFoldDB" id="A0A7W6A2W1"/>
<sequence>MATSLQTRPAVSDGPDSPAPLLDLGARLTARQPGDRRFGAPIHAWYPVRAALARNASRTRLHGEWIDLPARVALDAVQTTTCGGWRLINRFGLVWACPAGSATPPDLPSPPESPLVLIAYSEAPARADYDQAVLGLLDPAHVPMIHNAWWWRSQARRTKTKSYSPSPFGFTAVAADAFASTPAYDLVSEDRKVSIEFRLPSIRLERVTARGFELINLTTVTPQAEGDVMIRNLILCSVAALRFGSPLLSAWGRTFLRQDVAILERLEGRSPHLPLVFAGDPDRPSAFYFASKAALLRAQRDETPYRNPVEAESLQWVT</sequence>
<evidence type="ECO:0000256" key="1">
    <source>
        <dbReference type="SAM" id="MobiDB-lite"/>
    </source>
</evidence>
<dbReference type="EMBL" id="JACIDA010000001">
    <property type="protein sequence ID" value="MBB3871684.1"/>
    <property type="molecule type" value="Genomic_DNA"/>
</dbReference>
<evidence type="ECO:0000313" key="3">
    <source>
        <dbReference type="Proteomes" id="UP000532936"/>
    </source>
</evidence>
<dbReference type="RefSeq" id="WP_183195836.1">
    <property type="nucleotide sequence ID" value="NZ_JACIDA010000001.1"/>
</dbReference>
<feature type="region of interest" description="Disordered" evidence="1">
    <location>
        <begin position="1"/>
        <end position="22"/>
    </location>
</feature>
<accession>A0A7W6A2W1</accession>
<proteinExistence type="predicted"/>
<reference evidence="2 3" key="1">
    <citation type="submission" date="2020-08" db="EMBL/GenBank/DDBJ databases">
        <title>Genomic Encyclopedia of Type Strains, Phase IV (KMG-IV): sequencing the most valuable type-strain genomes for metagenomic binning, comparative biology and taxonomic classification.</title>
        <authorList>
            <person name="Goeker M."/>
        </authorList>
    </citation>
    <scope>NUCLEOTIDE SEQUENCE [LARGE SCALE GENOMIC DNA]</scope>
    <source>
        <strain evidence="2 3">DSM 14878</strain>
    </source>
</reference>
<evidence type="ECO:0000313" key="2">
    <source>
        <dbReference type="EMBL" id="MBB3871684.1"/>
    </source>
</evidence>
<gene>
    <name evidence="2" type="ORF">GGR11_001198</name>
</gene>
<name>A0A7W6A2W1_9CAUL</name>
<organism evidence="2 3">
    <name type="scientific">Brevundimonas mediterranea</name>
    <dbReference type="NCBI Taxonomy" id="74329"/>
    <lineage>
        <taxon>Bacteria</taxon>
        <taxon>Pseudomonadati</taxon>
        <taxon>Pseudomonadota</taxon>
        <taxon>Alphaproteobacteria</taxon>
        <taxon>Caulobacterales</taxon>
        <taxon>Caulobacteraceae</taxon>
        <taxon>Brevundimonas</taxon>
    </lineage>
</organism>
<protein>
    <submittedName>
        <fullName evidence="2">Phenylpropionate dioxygenase-like ring-hydroxylating dioxygenase large terminal subunit</fullName>
    </submittedName>
</protein>
<keyword evidence="2" id="KW-0560">Oxidoreductase</keyword>